<name>A0A1H7SK50_9GAMM</name>
<keyword evidence="4 8" id="KW-0378">Hydrolase</keyword>
<dbReference type="GO" id="GO:0106300">
    <property type="term" value="P:protein-DNA covalent cross-linking repair"/>
    <property type="evidence" value="ECO:0007669"/>
    <property type="project" value="InterPro"/>
</dbReference>
<evidence type="ECO:0000256" key="5">
    <source>
        <dbReference type="ARBA" id="ARBA00023124"/>
    </source>
</evidence>
<dbReference type="PANTHER" id="PTHR13604">
    <property type="entry name" value="DC12-RELATED"/>
    <property type="match status" value="1"/>
</dbReference>
<sequence length="192" mass="21588">MCGRLNVISDPLCQMVSSAFGIHFSATSNPNLCPSETASTLVQANQEIRQVDMQWGIQPSWAKRLLINAQSETVATKPTFANAFAFNRCLIPCSGWYEWRKEGSKKQKYYFSHADDQPLYMAGISFQHNYQPPQVVTLTTKPNDMCATYHHRMPVLVLAEQIKTWLQPDAELAQLTPLMSAIADNYLSVVAN</sequence>
<dbReference type="GO" id="GO:0003697">
    <property type="term" value="F:single-stranded DNA binding"/>
    <property type="evidence" value="ECO:0007669"/>
    <property type="project" value="InterPro"/>
</dbReference>
<dbReference type="RefSeq" id="WP_085285739.1">
    <property type="nucleotide sequence ID" value="NZ_FOBI01000019.1"/>
</dbReference>
<evidence type="ECO:0000256" key="3">
    <source>
        <dbReference type="ARBA" id="ARBA00022763"/>
    </source>
</evidence>
<dbReference type="GO" id="GO:0006508">
    <property type="term" value="P:proteolysis"/>
    <property type="evidence" value="ECO:0007669"/>
    <property type="project" value="UniProtKB-KW"/>
</dbReference>
<keyword evidence="3" id="KW-0227">DNA damage</keyword>
<keyword evidence="7" id="KW-0456">Lyase</keyword>
<dbReference type="OrthoDB" id="6192129at2"/>
<reference evidence="10" key="1">
    <citation type="submission" date="2016-10" db="EMBL/GenBank/DDBJ databases">
        <authorList>
            <person name="Varghese N."/>
            <person name="Submissions S."/>
        </authorList>
    </citation>
    <scope>NUCLEOTIDE SEQUENCE [LARGE SCALE GENOMIC DNA]</scope>
    <source>
        <strain evidence="10">CGMCC 1.9127</strain>
    </source>
</reference>
<keyword evidence="2 8" id="KW-0645">Protease</keyword>
<dbReference type="AlphaFoldDB" id="A0A1H7SK50"/>
<dbReference type="EC" id="3.4.-.-" evidence="8"/>
<evidence type="ECO:0000256" key="6">
    <source>
        <dbReference type="ARBA" id="ARBA00023125"/>
    </source>
</evidence>
<evidence type="ECO:0000313" key="9">
    <source>
        <dbReference type="EMBL" id="SEL73051.1"/>
    </source>
</evidence>
<protein>
    <recommendedName>
        <fullName evidence="8">Abasic site processing protein</fullName>
        <ecNumber evidence="8">3.4.-.-</ecNumber>
    </recommendedName>
</protein>
<dbReference type="InterPro" id="IPR036590">
    <property type="entry name" value="SRAP-like"/>
</dbReference>
<evidence type="ECO:0000256" key="2">
    <source>
        <dbReference type="ARBA" id="ARBA00022670"/>
    </source>
</evidence>
<dbReference type="GO" id="GO:0008233">
    <property type="term" value="F:peptidase activity"/>
    <property type="evidence" value="ECO:0007669"/>
    <property type="project" value="UniProtKB-KW"/>
</dbReference>
<dbReference type="EMBL" id="FOBI01000019">
    <property type="protein sequence ID" value="SEL73051.1"/>
    <property type="molecule type" value="Genomic_DNA"/>
</dbReference>
<keyword evidence="6" id="KW-0238">DNA-binding</keyword>
<evidence type="ECO:0000256" key="8">
    <source>
        <dbReference type="RuleBase" id="RU364100"/>
    </source>
</evidence>
<proteinExistence type="inferred from homology"/>
<accession>A0A1H7SK50</accession>
<dbReference type="SUPFAM" id="SSF143081">
    <property type="entry name" value="BB1717-like"/>
    <property type="match status" value="1"/>
</dbReference>
<dbReference type="PANTHER" id="PTHR13604:SF0">
    <property type="entry name" value="ABASIC SITE PROCESSING PROTEIN HMCES"/>
    <property type="match status" value="1"/>
</dbReference>
<dbReference type="Gene3D" id="3.90.1680.10">
    <property type="entry name" value="SOS response associated peptidase-like"/>
    <property type="match status" value="1"/>
</dbReference>
<evidence type="ECO:0000256" key="4">
    <source>
        <dbReference type="ARBA" id="ARBA00022801"/>
    </source>
</evidence>
<dbReference type="Proteomes" id="UP000199297">
    <property type="component" value="Unassembled WGS sequence"/>
</dbReference>
<evidence type="ECO:0000313" key="10">
    <source>
        <dbReference type="Proteomes" id="UP000199297"/>
    </source>
</evidence>
<evidence type="ECO:0000256" key="7">
    <source>
        <dbReference type="ARBA" id="ARBA00023239"/>
    </source>
</evidence>
<gene>
    <name evidence="9" type="ORF">SAMN05216262_11941</name>
</gene>
<organism evidence="9 10">
    <name type="scientific">Colwellia chukchiensis</name>
    <dbReference type="NCBI Taxonomy" id="641665"/>
    <lineage>
        <taxon>Bacteria</taxon>
        <taxon>Pseudomonadati</taxon>
        <taxon>Pseudomonadota</taxon>
        <taxon>Gammaproteobacteria</taxon>
        <taxon>Alteromonadales</taxon>
        <taxon>Colwelliaceae</taxon>
        <taxon>Colwellia</taxon>
    </lineage>
</organism>
<comment type="similarity">
    <text evidence="1 8">Belongs to the SOS response-associated peptidase family.</text>
</comment>
<dbReference type="InterPro" id="IPR003738">
    <property type="entry name" value="SRAP"/>
</dbReference>
<evidence type="ECO:0000256" key="1">
    <source>
        <dbReference type="ARBA" id="ARBA00008136"/>
    </source>
</evidence>
<keyword evidence="10" id="KW-1185">Reference proteome</keyword>
<dbReference type="Pfam" id="PF02586">
    <property type="entry name" value="SRAP"/>
    <property type="match status" value="1"/>
</dbReference>
<dbReference type="GO" id="GO:0016829">
    <property type="term" value="F:lyase activity"/>
    <property type="evidence" value="ECO:0007669"/>
    <property type="project" value="UniProtKB-KW"/>
</dbReference>
<keyword evidence="5" id="KW-0190">Covalent protein-DNA linkage</keyword>
<dbReference type="STRING" id="641665.GCA_002104455_01425"/>